<dbReference type="Pfam" id="PF09851">
    <property type="entry name" value="SHOCT"/>
    <property type="match status" value="1"/>
</dbReference>
<comment type="caution">
    <text evidence="3">The sequence shown here is derived from an EMBL/GenBank/DDBJ whole genome shotgun (WGS) entry which is preliminary data.</text>
</comment>
<dbReference type="AlphaFoldDB" id="A0A7W7PIF0"/>
<evidence type="ECO:0000313" key="4">
    <source>
        <dbReference type="Proteomes" id="UP000556436"/>
    </source>
</evidence>
<dbReference type="InterPro" id="IPR018649">
    <property type="entry name" value="SHOCT"/>
</dbReference>
<protein>
    <recommendedName>
        <fullName evidence="5">SHOCT domain-containing protein</fullName>
    </recommendedName>
</protein>
<evidence type="ECO:0000259" key="2">
    <source>
        <dbReference type="Pfam" id="PF14472"/>
    </source>
</evidence>
<evidence type="ECO:0000259" key="1">
    <source>
        <dbReference type="Pfam" id="PF09851"/>
    </source>
</evidence>
<name>A0A7W7PIF0_STRNE</name>
<evidence type="ECO:0000313" key="3">
    <source>
        <dbReference type="EMBL" id="MBB4889715.1"/>
    </source>
</evidence>
<accession>A0A7W7PIF0</accession>
<dbReference type="EMBL" id="JACHJG010000014">
    <property type="protein sequence ID" value="MBB4889715.1"/>
    <property type="molecule type" value="Genomic_DNA"/>
</dbReference>
<proteinExistence type="predicted"/>
<reference evidence="3 4" key="1">
    <citation type="submission" date="2020-08" db="EMBL/GenBank/DDBJ databases">
        <title>Genomic Encyclopedia of Type Strains, Phase III (KMG-III): the genomes of soil and plant-associated and newly described type strains.</title>
        <authorList>
            <person name="Whitman W."/>
        </authorList>
    </citation>
    <scope>NUCLEOTIDE SEQUENCE [LARGE SCALE GENOMIC DNA]</scope>
    <source>
        <strain evidence="3 4">CECT 3265</strain>
    </source>
</reference>
<sequence length="332" mass="35989">MVRYEGIGGWIEVEEASLTMCRTDGGSANIGPRTLPLRALSGVAVKEATRLRRGHIQLWFGACALVPVGSDEDPNMIGFGHGQRETFRSLHEYLAAVVRTNEAQDVDVAAAYAAARDPLAAWVAGREQAFEQAESARSEQQREAERQRIETLARKIGPEAASRPDIMAAGLASATGDRSWYVLQSLPALLLGGEQVFVVAECFSGNDLGTLVLTNQRLVLVRSKLSGHQVEVLRLGEIRAVSADSKITKGVLRVDTVRGVIEFHGIRIEDLKRLDESLRLAIGHAGRPSVPEAAPPRPGVLDQIAQLAELHAAGVLTTAEFEAKKRQLLDRL</sequence>
<keyword evidence="4" id="KW-1185">Reference proteome</keyword>
<dbReference type="InterPro" id="IPR027860">
    <property type="entry name" value="DUF4429"/>
</dbReference>
<dbReference type="Proteomes" id="UP000556436">
    <property type="component" value="Unassembled WGS sequence"/>
</dbReference>
<gene>
    <name evidence="3" type="ORF">FHS38_005791</name>
</gene>
<evidence type="ECO:0008006" key="5">
    <source>
        <dbReference type="Google" id="ProtNLM"/>
    </source>
</evidence>
<dbReference type="RefSeq" id="WP_184738370.1">
    <property type="nucleotide sequence ID" value="NZ_CP147867.1"/>
</dbReference>
<feature type="domain" description="SHOCT" evidence="1">
    <location>
        <begin position="302"/>
        <end position="329"/>
    </location>
</feature>
<feature type="domain" description="DUF4429" evidence="2">
    <location>
        <begin position="29"/>
        <end position="87"/>
    </location>
</feature>
<dbReference type="Pfam" id="PF14472">
    <property type="entry name" value="DUF4429"/>
    <property type="match status" value="1"/>
</dbReference>
<organism evidence="3 4">
    <name type="scientific">Streptomyces netropsis</name>
    <name type="common">Streptoverticillium netropsis</name>
    <dbReference type="NCBI Taxonomy" id="55404"/>
    <lineage>
        <taxon>Bacteria</taxon>
        <taxon>Bacillati</taxon>
        <taxon>Actinomycetota</taxon>
        <taxon>Actinomycetes</taxon>
        <taxon>Kitasatosporales</taxon>
        <taxon>Streptomycetaceae</taxon>
        <taxon>Streptomyces</taxon>
    </lineage>
</organism>